<name>A0A9D4GTA1_DREPO</name>
<evidence type="ECO:0000313" key="2">
    <source>
        <dbReference type="Proteomes" id="UP000828390"/>
    </source>
</evidence>
<reference evidence="1" key="2">
    <citation type="submission" date="2020-11" db="EMBL/GenBank/DDBJ databases">
        <authorList>
            <person name="McCartney M.A."/>
            <person name="Auch B."/>
            <person name="Kono T."/>
            <person name="Mallez S."/>
            <person name="Becker A."/>
            <person name="Gohl D.M."/>
            <person name="Silverstein K.A.T."/>
            <person name="Koren S."/>
            <person name="Bechman K.B."/>
            <person name="Herman A."/>
            <person name="Abrahante J.E."/>
            <person name="Garbe J."/>
        </authorList>
    </citation>
    <scope>NUCLEOTIDE SEQUENCE</scope>
    <source>
        <strain evidence="1">Duluth1</strain>
        <tissue evidence="1">Whole animal</tissue>
    </source>
</reference>
<dbReference type="EMBL" id="JAIWYP010000005">
    <property type="protein sequence ID" value="KAH3822522.1"/>
    <property type="molecule type" value="Genomic_DNA"/>
</dbReference>
<keyword evidence="2" id="KW-1185">Reference proteome</keyword>
<organism evidence="1 2">
    <name type="scientific">Dreissena polymorpha</name>
    <name type="common">Zebra mussel</name>
    <name type="synonym">Mytilus polymorpha</name>
    <dbReference type="NCBI Taxonomy" id="45954"/>
    <lineage>
        <taxon>Eukaryota</taxon>
        <taxon>Metazoa</taxon>
        <taxon>Spiralia</taxon>
        <taxon>Lophotrochozoa</taxon>
        <taxon>Mollusca</taxon>
        <taxon>Bivalvia</taxon>
        <taxon>Autobranchia</taxon>
        <taxon>Heteroconchia</taxon>
        <taxon>Euheterodonta</taxon>
        <taxon>Imparidentia</taxon>
        <taxon>Neoheterodontei</taxon>
        <taxon>Myida</taxon>
        <taxon>Dreissenoidea</taxon>
        <taxon>Dreissenidae</taxon>
        <taxon>Dreissena</taxon>
    </lineage>
</organism>
<reference evidence="1" key="1">
    <citation type="journal article" date="2019" name="bioRxiv">
        <title>The Genome of the Zebra Mussel, Dreissena polymorpha: A Resource for Invasive Species Research.</title>
        <authorList>
            <person name="McCartney M.A."/>
            <person name="Auch B."/>
            <person name="Kono T."/>
            <person name="Mallez S."/>
            <person name="Zhang Y."/>
            <person name="Obille A."/>
            <person name="Becker A."/>
            <person name="Abrahante J.E."/>
            <person name="Garbe J."/>
            <person name="Badalamenti J.P."/>
            <person name="Herman A."/>
            <person name="Mangelson H."/>
            <person name="Liachko I."/>
            <person name="Sullivan S."/>
            <person name="Sone E.D."/>
            <person name="Koren S."/>
            <person name="Silverstein K.A.T."/>
            <person name="Beckman K.B."/>
            <person name="Gohl D.M."/>
        </authorList>
    </citation>
    <scope>NUCLEOTIDE SEQUENCE</scope>
    <source>
        <strain evidence="1">Duluth1</strain>
        <tissue evidence="1">Whole animal</tissue>
    </source>
</reference>
<accession>A0A9D4GTA1</accession>
<proteinExistence type="predicted"/>
<gene>
    <name evidence="1" type="ORF">DPMN_124306</name>
</gene>
<protein>
    <submittedName>
        <fullName evidence="1">Uncharacterized protein</fullName>
    </submittedName>
</protein>
<dbReference type="AlphaFoldDB" id="A0A9D4GTA1"/>
<evidence type="ECO:0000313" key="1">
    <source>
        <dbReference type="EMBL" id="KAH3822522.1"/>
    </source>
</evidence>
<sequence length="94" mass="11026">MAYRMMSVTVMEITHRRHAQLTDSFSLPENIPQNAHQCAIRVTEMVTSEMTSCRVLRLPRRLTRDYCNRTYSVFRCFFIHPSVHPSTMTTVIDC</sequence>
<comment type="caution">
    <text evidence="1">The sequence shown here is derived from an EMBL/GenBank/DDBJ whole genome shotgun (WGS) entry which is preliminary data.</text>
</comment>
<dbReference type="Proteomes" id="UP000828390">
    <property type="component" value="Unassembled WGS sequence"/>
</dbReference>